<dbReference type="GO" id="GO:0005829">
    <property type="term" value="C:cytosol"/>
    <property type="evidence" value="ECO:0007669"/>
    <property type="project" value="TreeGrafter"/>
</dbReference>
<dbReference type="PANTHER" id="PTHR30283:SF4">
    <property type="entry name" value="PEROXIDE STRESS RESISTANCE PROTEIN YAAA"/>
    <property type="match status" value="1"/>
</dbReference>
<proteinExistence type="predicted"/>
<gene>
    <name evidence="1" type="ORF">CLV47_103235</name>
</gene>
<evidence type="ECO:0008006" key="3">
    <source>
        <dbReference type="Google" id="ProtNLM"/>
    </source>
</evidence>
<dbReference type="Pfam" id="PF03883">
    <property type="entry name" value="H2O2_YaaD"/>
    <property type="match status" value="1"/>
</dbReference>
<protein>
    <recommendedName>
        <fullName evidence="3">Peroxide stress protein YaaA</fullName>
    </recommendedName>
</protein>
<dbReference type="Proteomes" id="UP000237752">
    <property type="component" value="Unassembled WGS sequence"/>
</dbReference>
<dbReference type="PANTHER" id="PTHR30283">
    <property type="entry name" value="PEROXIDE STRESS RESPONSE PROTEIN YAAA"/>
    <property type="match status" value="1"/>
</dbReference>
<dbReference type="AlphaFoldDB" id="A0A2T1A3W8"/>
<dbReference type="GO" id="GO:0033194">
    <property type="term" value="P:response to hydroperoxide"/>
    <property type="evidence" value="ECO:0007669"/>
    <property type="project" value="TreeGrafter"/>
</dbReference>
<keyword evidence="2" id="KW-1185">Reference proteome</keyword>
<dbReference type="InterPro" id="IPR005583">
    <property type="entry name" value="YaaA"/>
</dbReference>
<reference evidence="1 2" key="1">
    <citation type="submission" date="2018-03" db="EMBL/GenBank/DDBJ databases">
        <title>Genomic Encyclopedia of Archaeal and Bacterial Type Strains, Phase II (KMG-II): from individual species to whole genera.</title>
        <authorList>
            <person name="Goeker M."/>
        </authorList>
    </citation>
    <scope>NUCLEOTIDE SEQUENCE [LARGE SCALE GENOMIC DNA]</scope>
    <source>
        <strain evidence="1 2">DSM 100065</strain>
    </source>
</reference>
<evidence type="ECO:0000313" key="1">
    <source>
        <dbReference type="EMBL" id="PRZ43177.1"/>
    </source>
</evidence>
<sequence>MRDDGPVLILLPPSEGKTQASTGKPVDVSSLSFPELTSARHEVAKSLIEVSGGADALKVLKVPAGLGELVAANADLLDAPAAPAWKVYTGVLFDAFGYADLDPAAKRRAARQVVVSSALWGAVRLTDRIPAYRLSMSVSLPRLGGLARFWKPMLDEPMTDAAARGLIIDCRSSTYAASWRPSGTLTKRYVPVRVFREQAGVRTVVSHMAKHSRGLIARALTQQAAAPKSVDELVVLLNAHFDQHAVYTATGEKVDLYVEAAQDDLGLDVITT</sequence>
<accession>A0A2T1A3W8</accession>
<name>A0A2T1A3W8_9ACTN</name>
<organism evidence="1 2">
    <name type="scientific">Antricoccus suffuscus</name>
    <dbReference type="NCBI Taxonomy" id="1629062"/>
    <lineage>
        <taxon>Bacteria</taxon>
        <taxon>Bacillati</taxon>
        <taxon>Actinomycetota</taxon>
        <taxon>Actinomycetes</taxon>
        <taxon>Geodermatophilales</taxon>
        <taxon>Antricoccaceae</taxon>
        <taxon>Antricoccus</taxon>
    </lineage>
</organism>
<comment type="caution">
    <text evidence="1">The sequence shown here is derived from an EMBL/GenBank/DDBJ whole genome shotgun (WGS) entry which is preliminary data.</text>
</comment>
<evidence type="ECO:0000313" key="2">
    <source>
        <dbReference type="Proteomes" id="UP000237752"/>
    </source>
</evidence>
<dbReference type="EMBL" id="PVUE01000003">
    <property type="protein sequence ID" value="PRZ43177.1"/>
    <property type="molecule type" value="Genomic_DNA"/>
</dbReference>